<evidence type="ECO:0000313" key="1">
    <source>
        <dbReference type="EMBL" id="SDL84871.1"/>
    </source>
</evidence>
<dbReference type="OrthoDB" id="8730636at2"/>
<dbReference type="AlphaFoldDB" id="A0A1G9NEZ1"/>
<organism evidence="1 2">
    <name type="scientific">Kriegella aquimaris</name>
    <dbReference type="NCBI Taxonomy" id="192904"/>
    <lineage>
        <taxon>Bacteria</taxon>
        <taxon>Pseudomonadati</taxon>
        <taxon>Bacteroidota</taxon>
        <taxon>Flavobacteriia</taxon>
        <taxon>Flavobacteriales</taxon>
        <taxon>Flavobacteriaceae</taxon>
        <taxon>Kriegella</taxon>
    </lineage>
</organism>
<gene>
    <name evidence="1" type="ORF">SAMN04488514_103146</name>
</gene>
<evidence type="ECO:0000313" key="2">
    <source>
        <dbReference type="Proteomes" id="UP000199440"/>
    </source>
</evidence>
<keyword evidence="2" id="KW-1185">Reference proteome</keyword>
<accession>A0A1G9NEZ1</accession>
<sequence length="617" mass="68759">MTTTNTSLRTRIISGLMIAASIFGFSQTREQIDDNFRFAKQHQDDLKLSVYITAHSVERLLSTPEGRREAISLMMANGITKVYVEVYRNGLVVSPHLLAEVTEYFNQNGFEVVGGIATVPGGDIGVKGEGDLGGWFNWQNPKTQQDMKKVMVDVAPIFDTFIVDDFLCTEDTSPESIAAKGDRSWSEYRRQLLTDLATSIFIEPAKSVNPDIDMIIKYPQWYDRFHMFGYDVESGSKLFDEVWVGTETRGQYTQRFGFVQPYEGFVNYSWIKSIAGKKIGGAWFDHGDCDALDFVEQAYQSVLAGANELVIFNYGSFVNGHPGHHLLRMDFEKLARLAKAIKTAPIHGIAGYKPPSSDAGGDLYIMDFIGMFGIPLMPTAHYPESAETIFLPTQAAADPEIVGKVVASHKQGKRIIMTAGFLANVDDKGKLAKLAGIVKPEIEAINTEKIILDGSETTLERPLDLEAALEIKKAIVILEAKSGSRIIPFLTKSKDGQLYVLNSHTFSEADFKAVGEVLLSPRPLGLLELPTSWANEIRNVFNKNLQIELYAPTRITMQPMENGDIILHNYNKEEVEIQLNGLQDYEVLDAFTGQKVDVTSGTMKMKPRSRIWLGNKH</sequence>
<name>A0A1G9NEZ1_9FLAO</name>
<protein>
    <submittedName>
        <fullName evidence="1">Uncharacterized protein</fullName>
    </submittedName>
</protein>
<reference evidence="1 2" key="1">
    <citation type="submission" date="2016-10" db="EMBL/GenBank/DDBJ databases">
        <authorList>
            <person name="de Groot N.N."/>
        </authorList>
    </citation>
    <scope>NUCLEOTIDE SEQUENCE [LARGE SCALE GENOMIC DNA]</scope>
    <source>
        <strain evidence="1 2">DSM 19886</strain>
    </source>
</reference>
<dbReference type="EMBL" id="FNGV01000003">
    <property type="protein sequence ID" value="SDL84871.1"/>
    <property type="molecule type" value="Genomic_DNA"/>
</dbReference>
<dbReference type="RefSeq" id="WP_143017592.1">
    <property type="nucleotide sequence ID" value="NZ_FNGV01000003.1"/>
</dbReference>
<dbReference type="Proteomes" id="UP000199440">
    <property type="component" value="Unassembled WGS sequence"/>
</dbReference>
<proteinExistence type="predicted"/>